<dbReference type="RefSeq" id="WP_005962462.1">
    <property type="nucleotide sequence ID" value="NZ_CP040505.1"/>
</dbReference>
<evidence type="ECO:0000313" key="1">
    <source>
        <dbReference type="EMBL" id="ENO18523.1"/>
    </source>
</evidence>
<organism evidence="1 2">
    <name type="scientific">Schaalia cardiffensis F0333</name>
    <dbReference type="NCBI Taxonomy" id="888050"/>
    <lineage>
        <taxon>Bacteria</taxon>
        <taxon>Bacillati</taxon>
        <taxon>Actinomycetota</taxon>
        <taxon>Actinomycetes</taxon>
        <taxon>Actinomycetales</taxon>
        <taxon>Actinomycetaceae</taxon>
        <taxon>Schaalia</taxon>
    </lineage>
</organism>
<sequence length="211" mass="22958">MAELRLPRRPAILSPARAETIIGDEDPAAASGIAHSTAWALLGIPDEDFDLEAITRLRSLVCAQGPDIVAHLWSRSPEFTLPGVLWRLHLFVEWCERDLPLVKDRYEVGRQAEIVPAGMEVLSEVPLLESVIEDAKALLRGELTDDDLERVAVQAAIAMRVLAAGEGGEGSWITDPGDPLAHMVTTRARALLKTAEELDLAAREAAFGNLE</sequence>
<dbReference type="HOGENOM" id="CLU_087285_0_0_11"/>
<reference evidence="1 2" key="1">
    <citation type="submission" date="2013-03" db="EMBL/GenBank/DDBJ databases">
        <title>Reference genome for the Human Microbiome Project.</title>
        <authorList>
            <person name="Aqrawi P."/>
            <person name="Ayvaz T."/>
            <person name="Bess C."/>
            <person name="Blankenburg K."/>
            <person name="Coyle M."/>
            <person name="Deng J."/>
            <person name="Forbes L."/>
            <person name="Fowler G."/>
            <person name="Francisco L."/>
            <person name="Fu Q."/>
            <person name="Gibbs R."/>
            <person name="Gross S."/>
            <person name="Gubbala S."/>
            <person name="Hale W."/>
            <person name="Hemphill L."/>
            <person name="Highlander S."/>
            <person name="Hirani K."/>
            <person name="Jackson L."/>
            <person name="Jakkamsetti A."/>
            <person name="Javaid M."/>
            <person name="Jayaseelan J.C."/>
            <person name="Jiang H."/>
            <person name="Joshi V."/>
            <person name="Korchina V."/>
            <person name="Kovar C."/>
            <person name="Lara F."/>
            <person name="Lee S."/>
            <person name="Liu Y."/>
            <person name="Mata R."/>
            <person name="Mathew T."/>
            <person name="Munidasa M."/>
            <person name="Muzny D."/>
            <person name="Nazareth L."/>
            <person name="Ngo R."/>
            <person name="Nguyen L."/>
            <person name="Nguyen N."/>
            <person name="Okwuonu G."/>
            <person name="Ongeri F."/>
            <person name="Palculict T."/>
            <person name="Patil S."/>
            <person name="Petrosino J."/>
            <person name="Pham C."/>
            <person name="Pham P."/>
            <person name="Pu L.-L."/>
            <person name="Qin X."/>
            <person name="Qu J."/>
            <person name="Reid J."/>
            <person name="Ross M."/>
            <person name="Ruth R."/>
            <person name="Saada N."/>
            <person name="San Lucas F."/>
            <person name="Santibanez J."/>
            <person name="Shang Y."/>
            <person name="Simmons D."/>
            <person name="Song X.-Z."/>
            <person name="Tang L.-Y."/>
            <person name="Thornton R."/>
            <person name="Warren J."/>
            <person name="Weissenberger G."/>
            <person name="Wilczek-Boney K."/>
            <person name="Worley K."/>
            <person name="Youmans B."/>
            <person name="Zhang J."/>
            <person name="Zhang L."/>
            <person name="Zhao Z."/>
            <person name="Zhou C."/>
            <person name="Zhu D."/>
            <person name="Zhu Y."/>
        </authorList>
    </citation>
    <scope>NUCLEOTIDE SEQUENCE [LARGE SCALE GENOMIC DNA]</scope>
    <source>
        <strain evidence="1 2">F0333</strain>
    </source>
</reference>
<accession>N6XBF5</accession>
<protein>
    <submittedName>
        <fullName evidence="1">Uncharacterized protein</fullName>
    </submittedName>
</protein>
<dbReference type="Proteomes" id="UP000013015">
    <property type="component" value="Unassembled WGS sequence"/>
</dbReference>
<dbReference type="AlphaFoldDB" id="N6XBF5"/>
<gene>
    <name evidence="1" type="ORF">HMPREF9004_0733</name>
</gene>
<dbReference type="STRING" id="888050.HMPREF9004_0733"/>
<keyword evidence="2" id="KW-1185">Reference proteome</keyword>
<dbReference type="PATRIC" id="fig|888050.3.peg.701"/>
<dbReference type="OrthoDB" id="5188280at2"/>
<dbReference type="EMBL" id="AQHZ01000012">
    <property type="protein sequence ID" value="ENO18523.1"/>
    <property type="molecule type" value="Genomic_DNA"/>
</dbReference>
<proteinExistence type="predicted"/>
<dbReference type="eggNOG" id="ENOG502ZAXG">
    <property type="taxonomic scope" value="Bacteria"/>
</dbReference>
<comment type="caution">
    <text evidence="1">The sequence shown here is derived from an EMBL/GenBank/DDBJ whole genome shotgun (WGS) entry which is preliminary data.</text>
</comment>
<evidence type="ECO:0000313" key="2">
    <source>
        <dbReference type="Proteomes" id="UP000013015"/>
    </source>
</evidence>
<name>N6XBF5_9ACTO</name>